<dbReference type="Proteomes" id="UP000438429">
    <property type="component" value="Unassembled WGS sequence"/>
</dbReference>
<feature type="region of interest" description="Disordered" evidence="3">
    <location>
        <begin position="1680"/>
        <end position="1786"/>
    </location>
</feature>
<feature type="compositionally biased region" description="Acidic residues" evidence="3">
    <location>
        <begin position="1740"/>
        <end position="1766"/>
    </location>
</feature>
<dbReference type="Pfam" id="PF20884">
    <property type="entry name" value="MUM1-like_PWWP"/>
    <property type="match status" value="1"/>
</dbReference>
<feature type="compositionally biased region" description="Basic and acidic residues" evidence="3">
    <location>
        <begin position="2513"/>
        <end position="2529"/>
    </location>
</feature>
<feature type="compositionally biased region" description="Polar residues" evidence="3">
    <location>
        <begin position="2794"/>
        <end position="2809"/>
    </location>
</feature>
<feature type="region of interest" description="Disordered" evidence="3">
    <location>
        <begin position="1591"/>
        <end position="1656"/>
    </location>
</feature>
<protein>
    <recommendedName>
        <fullName evidence="9">Protein ELYS</fullName>
    </recommendedName>
</protein>
<evidence type="ECO:0000313" key="8">
    <source>
        <dbReference type="Proteomes" id="UP000438429"/>
    </source>
</evidence>
<feature type="compositionally biased region" description="Basic and acidic residues" evidence="3">
    <location>
        <begin position="2952"/>
        <end position="2961"/>
    </location>
</feature>
<feature type="compositionally biased region" description="Basic and acidic residues" evidence="3">
    <location>
        <begin position="2419"/>
        <end position="2435"/>
    </location>
</feature>
<dbReference type="InterPro" id="IPR052620">
    <property type="entry name" value="ELYS/MEL-28_NucAsmblyFactor"/>
</dbReference>
<feature type="compositionally biased region" description="Low complexity" evidence="3">
    <location>
        <begin position="2656"/>
        <end position="2666"/>
    </location>
</feature>
<evidence type="ECO:0000259" key="5">
    <source>
        <dbReference type="Pfam" id="PF16687"/>
    </source>
</evidence>
<feature type="compositionally biased region" description="Low complexity" evidence="3">
    <location>
        <begin position="1533"/>
        <end position="1552"/>
    </location>
</feature>
<dbReference type="PANTHER" id="PTHR21583">
    <property type="entry name" value="ELYS PROTEIN"/>
    <property type="match status" value="1"/>
</dbReference>
<dbReference type="Gene3D" id="2.30.30.140">
    <property type="match status" value="1"/>
</dbReference>
<feature type="compositionally biased region" description="Polar residues" evidence="3">
    <location>
        <begin position="2541"/>
        <end position="2553"/>
    </location>
</feature>
<feature type="compositionally biased region" description="Basic and acidic residues" evidence="3">
    <location>
        <begin position="81"/>
        <end position="90"/>
    </location>
</feature>
<feature type="domain" description="ELYS-like" evidence="4">
    <location>
        <begin position="1071"/>
        <end position="1293"/>
    </location>
</feature>
<accession>A0A6A4TFY7</accession>
<reference evidence="7 8" key="1">
    <citation type="submission" date="2019-06" db="EMBL/GenBank/DDBJ databases">
        <title>Draft genomes of female and male turbot (Scophthalmus maximus).</title>
        <authorList>
            <person name="Xu H."/>
            <person name="Xu X.-W."/>
            <person name="Shao C."/>
            <person name="Chen S."/>
        </authorList>
    </citation>
    <scope>NUCLEOTIDE SEQUENCE [LARGE SCALE GENOMIC DNA]</scope>
    <source>
        <strain evidence="7">Ysfricsl-2016a</strain>
        <tissue evidence="7">Blood</tissue>
    </source>
</reference>
<feature type="compositionally biased region" description="Polar residues" evidence="3">
    <location>
        <begin position="40"/>
        <end position="50"/>
    </location>
</feature>
<feature type="compositionally biased region" description="Polar residues" evidence="3">
    <location>
        <begin position="68"/>
        <end position="77"/>
    </location>
</feature>
<evidence type="ECO:0000256" key="1">
    <source>
        <dbReference type="ARBA" id="ARBA00004123"/>
    </source>
</evidence>
<feature type="region of interest" description="Disordered" evidence="3">
    <location>
        <begin position="1470"/>
        <end position="1490"/>
    </location>
</feature>
<comment type="subcellular location">
    <subcellularLocation>
        <location evidence="1">Nucleus</location>
    </subcellularLocation>
</comment>
<feature type="compositionally biased region" description="Acidic residues" evidence="3">
    <location>
        <begin position="2691"/>
        <end position="2703"/>
    </location>
</feature>
<dbReference type="Gene3D" id="6.10.300.20">
    <property type="match status" value="1"/>
</dbReference>
<keyword evidence="2" id="KW-0539">Nucleus</keyword>
<sequence length="3071" mass="342492">MIFQASKVDSSCCRSKYQSKCKKGQASLPRQLRKRVPKEQAQTCSETNAPQAKRRRGKTGKDERGNLQRHTTPQSPVRTRPRFELKRPGAEDQDESLLSSDLSIELSHHEEQLPSLSFQEDEDSVEEEDEELPSFLMQVYKKPPSITEGAFVWHKVRNYPFWPALVKSVNRKQKKASIIFIDDPMIHKKRGFSVALKILKPFDCEEANQLVCKAKEEYEAAIEWSMDLITDYRIRIACGSFSGSFIEYFAHDMSYPVRRKYPEAASERLTITSDSMMEESFDNLKEGSFSDQQGKASRGSKRLLPDRTHAAHNRANEKLVHFIVKQRMVEGRLLAVIRGQQQSRWLRSFQSANRRRVVNTYLEDEQQLDQVYWYLNELYSTAMATAPCLAEMKPLERVPFVLDVLLPEAIIYAIAGVDKVSAKKAEEKYLKGRCLSNRSGLLVGLEEAEGNLLCLYDLGLSRVVKAVVIPGRITAIEPLVSYGGASISTQHLHQSLRWFFGIAAVVTDLGHVLLVDLCLDDLSCSQSELEPSALQVVTKSPADIPRLREVSTRQGRHLCLQLNGSSGVGATALQYISRTNQLAVGFSNGYLQLWNLKTLKKEYHSQLEGGSVAVYAFTFQEPENDPRNCCYLWAVQSSQDLEGDTVSLRLLQLAFSERKCLSSGKILYEGLEYCEERYSQELSGTAFPLRAQTTNTRLLSCQTIEKFRPHPDRDDSMNEVASPDTSVSIFSWQVKAYGQGTPSTYIGVFDINRWYHAQMPDSLRLGESLQNCPYLAVWSLDPVIRMVSPHVLLDVLVHDRSLSRGLPFTCPPPEQYFNPTTYNFDATCLLNAGIVHLTCSGYQKEASFFFLKKAAPCSSDVISTSYSRCLMSGLISSRLADTQASSLSQEEQLDAILCTAVETSSLGLITGCIKQWTAEEQPGSALNLRYILDWAWNKVVQTKEELDGICAPLFDSSSNFTDPQTLQLLQHSQRLLSNLSTIFHCLLSEAQELTQKGLVGLINKNMVSILISKYAQVVLWFCRTGLLPEGSDDDALQISRPFYTHSVISNYYTIRREELTRLAKGKWCADCLMIDGLVAHCGERLTNLWKRDEGGTGQYPPPSLHALLDIYLLENIDETAKHAIVIYLLLDVMHSFPDKDGASVHSFPSAFAIPVGLVKLVQGLWLLDHHGHQSSFELLLHPAASQCQFDWQHERVLNALMCQDQHAIALRYFHVTKPLISSTSQAKLCLSVLLHNRCLIEAWSLVRQNSNRLNMAELLGFLYEGCQEHGLIKELLKLPLGLSEQECLEKFLKGTGGLQNRELLMVHYLQQANYIPALQLNHSLKMNMVNERDPKLKERANTRNSILDQYGKVLPRVQRKLAMERAKPYQHPYTVHKEVSRPQPLSTITKRSTSEKVMSRAGFINNVLTKIEEVWSGKGTTPQSSPAKNSRAADLRSPSPSSLPDPFLGTPITMTSKRKSRLLDLVVHPSYQSPQPLPRPPSSWVSPKSTSKAPELSLLQTPQIVKRARALAASGPVFSAFTPHSILRSSLRPTPVATPSASASPARSITPPLRGKESRITFIEEAESPEPEKGIRWTNGITADSEINLLTRGSTPSKTTGNTWSAEREEDGDEEGEQPRVNFLPPEGGVPSPQLRFSESESSSVHEVSVETRPSDAMQARLSLSFDTSRTSVRSTDTTLEYYDAPLSDEQEIEEGHTATEEDEEVVTLNIKALPGNEETEEKPAAATEQTPVLTPENSEKEEEEVEEDETFKDIMEFDLEQEAEHEDEKDVESSSKQEDAANLNHEEITYQVCNLVTEVTDSDTGVDSQPAEAPEQDVQSEFTEHLKPTGDLEQTNEPEEDLEQSTADLTDFVQQHLFGDDLSPPLVRSGIHNASQTHISFNSESPGEVEEEEQAAVEPPPVFTSQKSNASVTSSEATGTDSHSVVSVNDSEELSSPASEEEEEEEEEDEEEEEESDQAEEEEDSGSEVEIIEEVQGNGRLPPLQPSSVFVQQGDTHFLPSLSEQEAAEFTLIAPGAEMKMVEEDMEGEVVMVRLGTGDGGVVAEEDEEQGSSYMELKPSTTLLVPLELVEGQHGLVESAQLDLPDIQQTVAPDDAATEAHCAFSLMLDMDEDGNKEADTLPMETDLESSNLFTQAPVEEASEELVVKPEVILLGTDDQDMPLSEEVSQDDQREEILLGTDVQDTVLSEEVLQDDQREEILHGTDVQDTVLSDEVFQNDQREEILHGTDVQDTVLSDEVLQNDQRVEVGSLEKPEVIILGTEDQDTVLSGEVLQNDPREEVSNLEEPQDNILVREDQEAPLSEGFLKDDQSEEMGSLEKPQDILLVTDDQETVLSGEVLQNDLREEMCSLEGSQVILIGTNDKDMPLSEEVSQDDQMEEVGSLDGSEVDGLTESEAVELQTDQQAENTGTIQETEEANEQKDSELVMETEHHEPAALSAPTPVRELAAVVDDDESEAKEPAPDEEPEEEEATHAPPAEDQEEPEENGPVRIDTDMVPVVEEELQDSRASAMTEEHNGEESTKQKEKTRMTRGRKDKTVEETSFNQIMSSNSDTEARPVPQTPTSQRKKAPSTPTLRITRGRRTVTFISPLPEEPEEDMKVEESEMRVAPASPRRTPRKSQVQAGTPRRSTRKALPEPAGDDVEAEEEGVDKTTIAASASKASSPSRRVSQRAPSTRTSQRMRTGGKEVSEVELQEEEQDQEEVVTHIKIGRRTGSRTSTPAKRSTTQGNTPRRSSRRILSSSEVESTTLENLEEENEPEAFAPPVKRSSRKMKTEPSEMQPALLEEEVEGKRQQVSSPGRTTRQSNRITVDVYPQSARKTGQVTITENKIQSEEDLHESEHNSSACHTKTRRPTRIKLWDHPEEDLPLLDSPLEVDSETPVADALIKRLQDEEEKHEGGVVVSKMVRTSKRSMKSSAEQVDGLVTEPAEDESSPGEHSIIYSPSRRRTRARRAESPKPSDEAAVPATRSRRRVNDVAPQDASEEDEVEKAAGVSKTKKTGRQTAKSKGVLEPPPVAEVDLLSPLPSPLEPHPRTQKRVKGGEVPTSSMNLRRKRIMDTVFTKPVTRRKKL</sequence>
<feature type="compositionally biased region" description="Polar residues" evidence="3">
    <location>
        <begin position="1418"/>
        <end position="1428"/>
    </location>
</feature>
<feature type="region of interest" description="Disordered" evidence="3">
    <location>
        <begin position="23"/>
        <end position="99"/>
    </location>
</feature>
<dbReference type="CDD" id="cd06080">
    <property type="entry name" value="PWWP_MUM1-like"/>
    <property type="match status" value="1"/>
</dbReference>
<comment type="caution">
    <text evidence="7">The sequence shown here is derived from an EMBL/GenBank/DDBJ whole genome shotgun (WGS) entry which is preliminary data.</text>
</comment>
<feature type="compositionally biased region" description="Basic and acidic residues" evidence="3">
    <location>
        <begin position="2889"/>
        <end position="2899"/>
    </location>
</feature>
<dbReference type="PANTHER" id="PTHR21583:SF8">
    <property type="entry name" value="PROTEIN ELYS"/>
    <property type="match status" value="1"/>
</dbReference>
<dbReference type="GO" id="GO:0005634">
    <property type="term" value="C:nucleus"/>
    <property type="evidence" value="ECO:0007669"/>
    <property type="project" value="UniProtKB-SubCell"/>
</dbReference>
<feature type="compositionally biased region" description="Polar residues" evidence="3">
    <location>
        <begin position="1591"/>
        <end position="1605"/>
    </location>
</feature>
<feature type="compositionally biased region" description="Low complexity" evidence="3">
    <location>
        <begin position="2738"/>
        <end position="2751"/>
    </location>
</feature>
<gene>
    <name evidence="7" type="ORF">F2P81_004685</name>
</gene>
<feature type="compositionally biased region" description="Polar residues" evidence="3">
    <location>
        <begin position="1904"/>
        <end position="1930"/>
    </location>
</feature>
<feature type="compositionally biased region" description="Polar residues" evidence="3">
    <location>
        <begin position="2818"/>
        <end position="2830"/>
    </location>
</feature>
<feature type="compositionally biased region" description="Basic and acidic residues" evidence="3">
    <location>
        <begin position="1767"/>
        <end position="1786"/>
    </location>
</feature>
<feature type="compositionally biased region" description="Acidic residues" evidence="3">
    <location>
        <begin position="1940"/>
        <end position="1969"/>
    </location>
</feature>
<feature type="compositionally biased region" description="Polar residues" evidence="3">
    <location>
        <begin position="2401"/>
        <end position="2413"/>
    </location>
</feature>
<feature type="region of interest" description="Disordered" evidence="3">
    <location>
        <begin position="1532"/>
        <end position="1553"/>
    </location>
</feature>
<evidence type="ECO:0000313" key="7">
    <source>
        <dbReference type="EMBL" id="KAF0043348.1"/>
    </source>
</evidence>
<feature type="domain" description="ELYS beta-propeller" evidence="5">
    <location>
        <begin position="360"/>
        <end position="836"/>
    </location>
</feature>
<feature type="compositionally biased region" description="Polar residues" evidence="3">
    <location>
        <begin position="2672"/>
        <end position="2682"/>
    </location>
</feature>
<feature type="compositionally biased region" description="Polar residues" evidence="3">
    <location>
        <begin position="2716"/>
        <end position="2732"/>
    </location>
</feature>
<organism evidence="7 8">
    <name type="scientific">Scophthalmus maximus</name>
    <name type="common">Turbot</name>
    <name type="synonym">Psetta maxima</name>
    <dbReference type="NCBI Taxonomy" id="52904"/>
    <lineage>
        <taxon>Eukaryota</taxon>
        <taxon>Metazoa</taxon>
        <taxon>Chordata</taxon>
        <taxon>Craniata</taxon>
        <taxon>Vertebrata</taxon>
        <taxon>Euteleostomi</taxon>
        <taxon>Actinopterygii</taxon>
        <taxon>Neopterygii</taxon>
        <taxon>Teleostei</taxon>
        <taxon>Neoteleostei</taxon>
        <taxon>Acanthomorphata</taxon>
        <taxon>Carangaria</taxon>
        <taxon>Pleuronectiformes</taxon>
        <taxon>Pleuronectoidei</taxon>
        <taxon>Scophthalmidae</taxon>
        <taxon>Scophthalmus</taxon>
    </lineage>
</organism>
<feature type="compositionally biased region" description="Acidic residues" evidence="3">
    <location>
        <begin position="1835"/>
        <end position="1844"/>
    </location>
</feature>
<dbReference type="Pfam" id="PF16687">
    <property type="entry name" value="ELYS-bb"/>
    <property type="match status" value="1"/>
</dbReference>
<feature type="compositionally biased region" description="Polar residues" evidence="3">
    <location>
        <begin position="1873"/>
        <end position="1886"/>
    </location>
</feature>
<feature type="compositionally biased region" description="Acidic residues" evidence="3">
    <location>
        <begin position="2451"/>
        <end position="2471"/>
    </location>
</feature>
<dbReference type="SUPFAM" id="SSF63748">
    <property type="entry name" value="Tudor/PWWP/MBT"/>
    <property type="match status" value="1"/>
</dbReference>
<feature type="region of interest" description="Disordered" evidence="3">
    <location>
        <begin position="2361"/>
        <end position="2854"/>
    </location>
</feature>
<feature type="region of interest" description="Disordered" evidence="3">
    <location>
        <begin position="286"/>
        <end position="308"/>
    </location>
</feature>
<evidence type="ECO:0000256" key="2">
    <source>
        <dbReference type="ARBA" id="ARBA00023242"/>
    </source>
</evidence>
<feature type="region of interest" description="Disordered" evidence="3">
    <location>
        <begin position="2889"/>
        <end position="3071"/>
    </location>
</feature>
<name>A0A6A4TFY7_SCOMX</name>
<evidence type="ECO:0000259" key="6">
    <source>
        <dbReference type="Pfam" id="PF20884"/>
    </source>
</evidence>
<feature type="compositionally biased region" description="Acidic residues" evidence="3">
    <location>
        <begin position="2639"/>
        <end position="2649"/>
    </location>
</feature>
<dbReference type="EMBL" id="VEVO01000004">
    <property type="protein sequence ID" value="KAF0043348.1"/>
    <property type="molecule type" value="Genomic_DNA"/>
</dbReference>
<dbReference type="InterPro" id="IPR025151">
    <property type="entry name" value="ELYS_dom"/>
</dbReference>
<dbReference type="InterPro" id="IPR032040">
    <property type="entry name" value="ELYS-bb"/>
</dbReference>
<evidence type="ECO:0000256" key="3">
    <source>
        <dbReference type="SAM" id="MobiDB-lite"/>
    </source>
</evidence>
<feature type="compositionally biased region" description="Basic and acidic residues" evidence="3">
    <location>
        <begin position="2831"/>
        <end position="2842"/>
    </location>
</feature>
<dbReference type="InterPro" id="IPR035504">
    <property type="entry name" value="MUM1-like_PWWP"/>
</dbReference>
<feature type="compositionally biased region" description="Acidic residues" evidence="3">
    <location>
        <begin position="2387"/>
        <end position="2397"/>
    </location>
</feature>
<feature type="region of interest" description="Disordered" evidence="3">
    <location>
        <begin position="1417"/>
        <end position="1452"/>
    </location>
</feature>
<evidence type="ECO:0000259" key="4">
    <source>
        <dbReference type="Pfam" id="PF13934"/>
    </source>
</evidence>
<feature type="region of interest" description="Disordered" evidence="3">
    <location>
        <begin position="1802"/>
        <end position="1969"/>
    </location>
</feature>
<feature type="domain" description="MUM1-like PWWP" evidence="6">
    <location>
        <begin position="148"/>
        <end position="224"/>
    </location>
</feature>
<dbReference type="Pfam" id="PF13934">
    <property type="entry name" value="ELYS"/>
    <property type="match status" value="1"/>
</dbReference>
<evidence type="ECO:0008006" key="9">
    <source>
        <dbReference type="Google" id="ProtNLM"/>
    </source>
</evidence>
<proteinExistence type="predicted"/>
<feature type="compositionally biased region" description="Low complexity" evidence="3">
    <location>
        <begin position="1430"/>
        <end position="1446"/>
    </location>
</feature>